<reference evidence="8" key="1">
    <citation type="submission" date="2023-11" db="EMBL/GenBank/DDBJ databases">
        <authorList>
            <person name="Alioto T."/>
            <person name="Alioto T."/>
            <person name="Gomez Garrido J."/>
        </authorList>
    </citation>
    <scope>NUCLEOTIDE SEQUENCE</scope>
</reference>
<feature type="transmembrane region" description="Helical" evidence="7">
    <location>
        <begin position="419"/>
        <end position="438"/>
    </location>
</feature>
<comment type="subcellular location">
    <subcellularLocation>
        <location evidence="1">Membrane</location>
        <topology evidence="1">Multi-pass membrane protein</topology>
    </subcellularLocation>
</comment>
<evidence type="ECO:0000256" key="6">
    <source>
        <dbReference type="SAM" id="MobiDB-lite"/>
    </source>
</evidence>
<evidence type="ECO:0000256" key="5">
    <source>
        <dbReference type="ARBA" id="ARBA00023136"/>
    </source>
</evidence>
<feature type="transmembrane region" description="Helical" evidence="7">
    <location>
        <begin position="209"/>
        <end position="227"/>
    </location>
</feature>
<dbReference type="Proteomes" id="UP001296104">
    <property type="component" value="Unassembled WGS sequence"/>
</dbReference>
<dbReference type="GO" id="GO:0022857">
    <property type="term" value="F:transmembrane transporter activity"/>
    <property type="evidence" value="ECO:0007669"/>
    <property type="project" value="InterPro"/>
</dbReference>
<dbReference type="PANTHER" id="PTHR45649:SF2">
    <property type="entry name" value="ACID PERMEASE, PUTATIVE-RELATED"/>
    <property type="match status" value="1"/>
</dbReference>
<feature type="transmembrane region" description="Helical" evidence="7">
    <location>
        <begin position="50"/>
        <end position="70"/>
    </location>
</feature>
<feature type="transmembrane region" description="Helical" evidence="7">
    <location>
        <begin position="177"/>
        <end position="197"/>
    </location>
</feature>
<feature type="transmembrane region" description="Helical" evidence="7">
    <location>
        <begin position="335"/>
        <end position="359"/>
    </location>
</feature>
<keyword evidence="2" id="KW-0813">Transport</keyword>
<keyword evidence="5 7" id="KW-0472">Membrane</keyword>
<name>A0AAI8W261_9PEZI</name>
<dbReference type="InterPro" id="IPR002293">
    <property type="entry name" value="AA/rel_permease1"/>
</dbReference>
<evidence type="ECO:0000256" key="4">
    <source>
        <dbReference type="ARBA" id="ARBA00022989"/>
    </source>
</evidence>
<feature type="compositionally biased region" description="Basic and acidic residues" evidence="6">
    <location>
        <begin position="14"/>
        <end position="24"/>
    </location>
</feature>
<keyword evidence="9" id="KW-1185">Reference proteome</keyword>
<feature type="transmembrane region" description="Helical" evidence="7">
    <location>
        <begin position="82"/>
        <end position="102"/>
    </location>
</feature>
<evidence type="ECO:0000256" key="3">
    <source>
        <dbReference type="ARBA" id="ARBA00022692"/>
    </source>
</evidence>
<proteinExistence type="predicted"/>
<evidence type="ECO:0000313" key="9">
    <source>
        <dbReference type="Proteomes" id="UP001296104"/>
    </source>
</evidence>
<comment type="caution">
    <text evidence="8">The sequence shown here is derived from an EMBL/GenBank/DDBJ whole genome shotgun (WGS) entry which is preliminary data.</text>
</comment>
<dbReference type="AlphaFoldDB" id="A0AAI8W261"/>
<evidence type="ECO:0000256" key="1">
    <source>
        <dbReference type="ARBA" id="ARBA00004141"/>
    </source>
</evidence>
<feature type="transmembrane region" description="Helical" evidence="7">
    <location>
        <begin position="391"/>
        <end position="413"/>
    </location>
</feature>
<keyword evidence="3 7" id="KW-0812">Transmembrane</keyword>
<feature type="transmembrane region" description="Helical" evidence="7">
    <location>
        <begin position="450"/>
        <end position="476"/>
    </location>
</feature>
<evidence type="ECO:0000313" key="8">
    <source>
        <dbReference type="EMBL" id="CAK3788394.1"/>
    </source>
</evidence>
<dbReference type="Pfam" id="PF13520">
    <property type="entry name" value="AA_permease_2"/>
    <property type="match status" value="1"/>
</dbReference>
<accession>A0AAI8W261</accession>
<keyword evidence="4 7" id="KW-1133">Transmembrane helix</keyword>
<feature type="transmembrane region" description="Helical" evidence="7">
    <location>
        <begin position="247"/>
        <end position="269"/>
    </location>
</feature>
<feature type="transmembrane region" description="Helical" evidence="7">
    <location>
        <begin position="488"/>
        <end position="510"/>
    </location>
</feature>
<organism evidence="8 9">
    <name type="scientific">Lecanosticta acicola</name>
    <dbReference type="NCBI Taxonomy" id="111012"/>
    <lineage>
        <taxon>Eukaryota</taxon>
        <taxon>Fungi</taxon>
        <taxon>Dikarya</taxon>
        <taxon>Ascomycota</taxon>
        <taxon>Pezizomycotina</taxon>
        <taxon>Dothideomycetes</taxon>
        <taxon>Dothideomycetidae</taxon>
        <taxon>Mycosphaerellales</taxon>
        <taxon>Mycosphaerellaceae</taxon>
        <taxon>Lecanosticta</taxon>
    </lineage>
</organism>
<dbReference type="PIRSF" id="PIRSF006060">
    <property type="entry name" value="AA_transporter"/>
    <property type="match status" value="1"/>
</dbReference>
<evidence type="ECO:0000256" key="7">
    <source>
        <dbReference type="SAM" id="Phobius"/>
    </source>
</evidence>
<feature type="transmembrane region" description="Helical" evidence="7">
    <location>
        <begin position="290"/>
        <end position="315"/>
    </location>
</feature>
<feature type="transmembrane region" description="Helical" evidence="7">
    <location>
        <begin position="132"/>
        <end position="157"/>
    </location>
</feature>
<protein>
    <submittedName>
        <fullName evidence="8">Amino-acid permease</fullName>
    </submittedName>
</protein>
<dbReference type="Gene3D" id="1.20.1740.10">
    <property type="entry name" value="Amino acid/polyamine transporter I"/>
    <property type="match status" value="1"/>
</dbReference>
<evidence type="ECO:0000256" key="2">
    <source>
        <dbReference type="ARBA" id="ARBA00022448"/>
    </source>
</evidence>
<dbReference type="PANTHER" id="PTHR45649">
    <property type="entry name" value="AMINO-ACID PERMEASE BAT1"/>
    <property type="match status" value="1"/>
</dbReference>
<feature type="region of interest" description="Disordered" evidence="6">
    <location>
        <begin position="1"/>
        <end position="28"/>
    </location>
</feature>
<sequence>MTTDWAPSRGSKSRPPDEQDEKAFRATRGGTASDLRDMARMGKSQKLQRNFRLVTMFGFSAILMCSWESLLSTMGIALQNGGTAGLIWTWLIVWVGFTCVYMSMAEMGSMAPTTGGQYHWVSEFSPRRYQKLLSYIVGWLGVLGWQALQASIAFQAGTIIQGLLVLNYPDTYAYERWHGTLLVIAVLVFGALFNIFLATRLHLVEGCILIVHVYGIICVLAPLWILSPRSTSEFAWQKFQDPGWNSPGVSALIGMQAAVVPLLGADASVHMSEELRDAAYTLPRSMMWALFINGAMGWLTAITASYCIGDLATVLQTPTNYPFIQMFYNSTGSLAATNAMTAIIVFMDGFSAVTIMASASRQMFAFARDNGTPFAEWLSEVSPALDVPVNAVIASTVISCLLSLINIGSTVAFNSLVSLTNGVLMVSYSVCVGCFLWRRLSGQPMLPSKFNLGALGLPINLLAMAFLVVVFVMAFFPPTPLPSLTLPSMNWSSLVFSVVALWGVVFYFLWARYRYVGKTRGICAEIGLMFEYPQIDR</sequence>
<dbReference type="EMBL" id="CAVMBE010000002">
    <property type="protein sequence ID" value="CAK3788394.1"/>
    <property type="molecule type" value="Genomic_DNA"/>
</dbReference>
<dbReference type="GO" id="GO:0016020">
    <property type="term" value="C:membrane"/>
    <property type="evidence" value="ECO:0007669"/>
    <property type="project" value="UniProtKB-SubCell"/>
</dbReference>
<gene>
    <name evidence="8" type="ORF">LECACI_7A000666</name>
</gene>